<organism evidence="8 9">
    <name type="scientific">Lacticaseibacillus manihotivorans DSM 13343 = JCM 12514</name>
    <dbReference type="NCBI Taxonomy" id="1423769"/>
    <lineage>
        <taxon>Bacteria</taxon>
        <taxon>Bacillati</taxon>
        <taxon>Bacillota</taxon>
        <taxon>Bacilli</taxon>
        <taxon>Lactobacillales</taxon>
        <taxon>Lactobacillaceae</taxon>
        <taxon>Lacticaseibacillus</taxon>
    </lineage>
</organism>
<comment type="caution">
    <text evidence="8">The sequence shown here is derived from an EMBL/GenBank/DDBJ whole genome shotgun (WGS) entry which is preliminary data.</text>
</comment>
<proteinExistence type="inferred from homology"/>
<dbReference type="SUPFAM" id="SSF53383">
    <property type="entry name" value="PLP-dependent transferases"/>
    <property type="match status" value="1"/>
</dbReference>
<evidence type="ECO:0000313" key="8">
    <source>
        <dbReference type="EMBL" id="KRL51921.1"/>
    </source>
</evidence>
<keyword evidence="6" id="KW-0804">Transcription</keyword>
<accession>A0A0R1R574</accession>
<reference evidence="8 9" key="1">
    <citation type="journal article" date="2015" name="Genome Announc.">
        <title>Expanding the biotechnology potential of lactobacilli through comparative genomics of 213 strains and associated genera.</title>
        <authorList>
            <person name="Sun Z."/>
            <person name="Harris H.M."/>
            <person name="McCann A."/>
            <person name="Guo C."/>
            <person name="Argimon S."/>
            <person name="Zhang W."/>
            <person name="Yang X."/>
            <person name="Jeffery I.B."/>
            <person name="Cooney J.C."/>
            <person name="Kagawa T.F."/>
            <person name="Liu W."/>
            <person name="Song Y."/>
            <person name="Salvetti E."/>
            <person name="Wrobel A."/>
            <person name="Rasinkangas P."/>
            <person name="Parkhill J."/>
            <person name="Rea M.C."/>
            <person name="O'Sullivan O."/>
            <person name="Ritari J."/>
            <person name="Douillard F.P."/>
            <person name="Paul Ross R."/>
            <person name="Yang R."/>
            <person name="Briner A.E."/>
            <person name="Felis G.E."/>
            <person name="de Vos W.M."/>
            <person name="Barrangou R."/>
            <person name="Klaenhammer T.R."/>
            <person name="Caufield P.W."/>
            <person name="Cui Y."/>
            <person name="Zhang H."/>
            <person name="O'Toole P.W."/>
        </authorList>
    </citation>
    <scope>NUCLEOTIDE SEQUENCE [LARGE SCALE GENOMIC DNA]</scope>
    <source>
        <strain evidence="8 9">DSM 13343</strain>
    </source>
</reference>
<dbReference type="InterPro" id="IPR036388">
    <property type="entry name" value="WH-like_DNA-bd_sf"/>
</dbReference>
<evidence type="ECO:0000256" key="4">
    <source>
        <dbReference type="ARBA" id="ARBA00023015"/>
    </source>
</evidence>
<dbReference type="PANTHER" id="PTHR46577">
    <property type="entry name" value="HTH-TYPE TRANSCRIPTIONAL REGULATORY PROTEIN GABR"/>
    <property type="match status" value="1"/>
</dbReference>
<dbReference type="SUPFAM" id="SSF46785">
    <property type="entry name" value="Winged helix' DNA-binding domain"/>
    <property type="match status" value="1"/>
</dbReference>
<dbReference type="PRINTS" id="PR00035">
    <property type="entry name" value="HTHGNTR"/>
</dbReference>
<dbReference type="InterPro" id="IPR015421">
    <property type="entry name" value="PyrdxlP-dep_Trfase_major"/>
</dbReference>
<dbReference type="InterPro" id="IPR036390">
    <property type="entry name" value="WH_DNA-bd_sf"/>
</dbReference>
<dbReference type="EMBL" id="AZEU01000055">
    <property type="protein sequence ID" value="KRL51921.1"/>
    <property type="molecule type" value="Genomic_DNA"/>
</dbReference>
<dbReference type="InterPro" id="IPR051446">
    <property type="entry name" value="HTH_trans_reg/aminotransferase"/>
</dbReference>
<keyword evidence="2" id="KW-0032">Aminotransferase</keyword>
<dbReference type="Gene3D" id="1.10.10.10">
    <property type="entry name" value="Winged helix-like DNA-binding domain superfamily/Winged helix DNA-binding domain"/>
    <property type="match status" value="1"/>
</dbReference>
<name>A0A0R1R574_9LACO</name>
<keyword evidence="9" id="KW-1185">Reference proteome</keyword>
<protein>
    <recommendedName>
        <fullName evidence="7">HTH gntR-type domain-containing protein</fullName>
    </recommendedName>
</protein>
<dbReference type="Proteomes" id="UP000051790">
    <property type="component" value="Unassembled WGS sequence"/>
</dbReference>
<dbReference type="Pfam" id="PF00392">
    <property type="entry name" value="GntR"/>
    <property type="match status" value="1"/>
</dbReference>
<evidence type="ECO:0000313" key="9">
    <source>
        <dbReference type="Proteomes" id="UP000051790"/>
    </source>
</evidence>
<dbReference type="SMART" id="SM00345">
    <property type="entry name" value="HTH_GNTR"/>
    <property type="match status" value="1"/>
</dbReference>
<dbReference type="InterPro" id="IPR000524">
    <property type="entry name" value="Tscrpt_reg_HTH_GntR"/>
</dbReference>
<gene>
    <name evidence="8" type="ORF">FD01_GL002893</name>
</gene>
<dbReference type="OrthoDB" id="9808770at2"/>
<keyword evidence="2" id="KW-0808">Transferase</keyword>
<dbReference type="PANTHER" id="PTHR46577:SF1">
    <property type="entry name" value="HTH-TYPE TRANSCRIPTIONAL REGULATORY PROTEIN GABR"/>
    <property type="match status" value="1"/>
</dbReference>
<evidence type="ECO:0000256" key="5">
    <source>
        <dbReference type="ARBA" id="ARBA00023125"/>
    </source>
</evidence>
<keyword evidence="5" id="KW-0238">DNA-binding</keyword>
<evidence type="ECO:0000256" key="2">
    <source>
        <dbReference type="ARBA" id="ARBA00022576"/>
    </source>
</evidence>
<feature type="domain" description="HTH gntR-type" evidence="7">
    <location>
        <begin position="10"/>
        <end position="78"/>
    </location>
</feature>
<evidence type="ECO:0000256" key="3">
    <source>
        <dbReference type="ARBA" id="ARBA00022898"/>
    </source>
</evidence>
<dbReference type="PROSITE" id="PS50949">
    <property type="entry name" value="HTH_GNTR"/>
    <property type="match status" value="1"/>
</dbReference>
<keyword evidence="4" id="KW-0805">Transcription regulation</keyword>
<dbReference type="GO" id="GO:0003700">
    <property type="term" value="F:DNA-binding transcription factor activity"/>
    <property type="evidence" value="ECO:0007669"/>
    <property type="project" value="InterPro"/>
</dbReference>
<dbReference type="InterPro" id="IPR015424">
    <property type="entry name" value="PyrdxlP-dep_Trfase"/>
</dbReference>
<dbReference type="AlphaFoldDB" id="A0A0R1R574"/>
<evidence type="ECO:0000256" key="6">
    <source>
        <dbReference type="ARBA" id="ARBA00023163"/>
    </source>
</evidence>
<dbReference type="CDD" id="cd07377">
    <property type="entry name" value="WHTH_GntR"/>
    <property type="match status" value="1"/>
</dbReference>
<comment type="similarity">
    <text evidence="1">In the C-terminal section; belongs to the class-I pyridoxal-phosphate-dependent aminotransferase family.</text>
</comment>
<evidence type="ECO:0000259" key="7">
    <source>
        <dbReference type="PROSITE" id="PS50949"/>
    </source>
</evidence>
<dbReference type="GO" id="GO:0008483">
    <property type="term" value="F:transaminase activity"/>
    <property type="evidence" value="ECO:0007669"/>
    <property type="project" value="UniProtKB-KW"/>
</dbReference>
<dbReference type="PATRIC" id="fig|1423769.4.peg.3122"/>
<dbReference type="RefSeq" id="WP_056962605.1">
    <property type="nucleotide sequence ID" value="NZ_AZEU01000055.1"/>
</dbReference>
<dbReference type="Gene3D" id="3.40.640.10">
    <property type="entry name" value="Type I PLP-dependent aspartate aminotransferase-like (Major domain)"/>
    <property type="match status" value="1"/>
</dbReference>
<dbReference type="GO" id="GO:0003677">
    <property type="term" value="F:DNA binding"/>
    <property type="evidence" value="ECO:0007669"/>
    <property type="project" value="UniProtKB-KW"/>
</dbReference>
<keyword evidence="3" id="KW-0663">Pyridoxal phosphate</keyword>
<evidence type="ECO:0000256" key="1">
    <source>
        <dbReference type="ARBA" id="ARBA00005384"/>
    </source>
</evidence>
<sequence length="263" mass="29415">MLTIDRQSGQKVYQQLYAQIRAEIETGVRRPGALMPSTRFLAQRLSVSRNTVDHAYAELVAEGYLTSKPASGYHVTHHLPFVVTPPASPIVQTTPFPYDFTDQLDHMQLFPTQAWQAAELRVLQQGIPHIQPLGGDCIYREQLVNYLARLKHLHVTADQIIVTSGFNEAANIIAHLVPEFQTTSLGVAEPIAPNAREVWKTLGIPTQLFQTLDERPEAGGYVLNPTHNFPDGFGLDPHARQRFAQHLKAEKRYPGLFTSVFGT</sequence>